<reference evidence="15" key="1">
    <citation type="submission" date="2020-09" db="EMBL/GenBank/DDBJ databases">
        <title>A novel bacterium of genus Paenibacillus, isolated from South China Sea.</title>
        <authorList>
            <person name="Huang H."/>
            <person name="Mo K."/>
            <person name="Hu Y."/>
        </authorList>
    </citation>
    <scope>NUCLEOTIDE SEQUENCE</scope>
    <source>
        <strain evidence="15">IB182363</strain>
    </source>
</reference>
<dbReference type="Pfam" id="PF02163">
    <property type="entry name" value="Peptidase_M50"/>
    <property type="match status" value="1"/>
</dbReference>
<evidence type="ECO:0000256" key="12">
    <source>
        <dbReference type="ARBA" id="ARBA00023136"/>
    </source>
</evidence>
<evidence type="ECO:0000259" key="14">
    <source>
        <dbReference type="Pfam" id="PF02163"/>
    </source>
</evidence>
<keyword evidence="7" id="KW-0479">Metal-binding</keyword>
<feature type="transmembrane region" description="Helical" evidence="13">
    <location>
        <begin position="15"/>
        <end position="36"/>
    </location>
</feature>
<keyword evidence="16" id="KW-1185">Reference proteome</keyword>
<evidence type="ECO:0000256" key="10">
    <source>
        <dbReference type="ARBA" id="ARBA00022989"/>
    </source>
</evidence>
<dbReference type="PANTHER" id="PTHR35864">
    <property type="entry name" value="ZINC METALLOPROTEASE MJ0611-RELATED"/>
    <property type="match status" value="1"/>
</dbReference>
<protein>
    <submittedName>
        <fullName evidence="15">Site-2 protease family protein</fullName>
    </submittedName>
</protein>
<dbReference type="InterPro" id="IPR044537">
    <property type="entry name" value="Rip2-like"/>
</dbReference>
<dbReference type="AlphaFoldDB" id="A0A927CDJ2"/>
<feature type="transmembrane region" description="Helical" evidence="13">
    <location>
        <begin position="57"/>
        <end position="75"/>
    </location>
</feature>
<evidence type="ECO:0000256" key="11">
    <source>
        <dbReference type="ARBA" id="ARBA00023049"/>
    </source>
</evidence>
<dbReference type="GO" id="GO:0005886">
    <property type="term" value="C:plasma membrane"/>
    <property type="evidence" value="ECO:0007669"/>
    <property type="project" value="UniProtKB-SubCell"/>
</dbReference>
<dbReference type="InterPro" id="IPR052348">
    <property type="entry name" value="Metallopeptidase_M50B"/>
</dbReference>
<comment type="cofactor">
    <cofactor evidence="1">
        <name>Zn(2+)</name>
        <dbReference type="ChEBI" id="CHEBI:29105"/>
    </cofactor>
</comment>
<dbReference type="GO" id="GO:0046872">
    <property type="term" value="F:metal ion binding"/>
    <property type="evidence" value="ECO:0007669"/>
    <property type="project" value="UniProtKB-KW"/>
</dbReference>
<dbReference type="RefSeq" id="WP_190929594.1">
    <property type="nucleotide sequence ID" value="NZ_JACXJA010000024.1"/>
</dbReference>
<dbReference type="Proteomes" id="UP000639396">
    <property type="component" value="Unassembled WGS sequence"/>
</dbReference>
<dbReference type="GO" id="GO:0008237">
    <property type="term" value="F:metallopeptidase activity"/>
    <property type="evidence" value="ECO:0007669"/>
    <property type="project" value="UniProtKB-KW"/>
</dbReference>
<sequence length="224" mass="25018">MEGLNSFLRYPLEELPFVFLVLVIAFTFHEFAHAYSAYKFGDPTAKQLGRVTLNPRVHLDVIGTILIFIAGFGWAKPVPVNRANFKNPRLMGIIVSAVGPLSNLILAFVGLLLYHILAGTGVLNSASVGVIRAIDLFLRLLIELNIVLFIFNLIPLPPLDGYRIVEDLAPTHIRVKMAQNEQWGIFVFLLLIFITPLRRVTIDPLFALGGDLIYSMSKFIAIFI</sequence>
<comment type="similarity">
    <text evidence="3">Belongs to the peptidase M50B family.</text>
</comment>
<keyword evidence="12 13" id="KW-0472">Membrane</keyword>
<evidence type="ECO:0000256" key="3">
    <source>
        <dbReference type="ARBA" id="ARBA00007931"/>
    </source>
</evidence>
<dbReference type="InterPro" id="IPR008915">
    <property type="entry name" value="Peptidase_M50"/>
</dbReference>
<keyword evidence="11" id="KW-0482">Metalloprotease</keyword>
<evidence type="ECO:0000256" key="7">
    <source>
        <dbReference type="ARBA" id="ARBA00022723"/>
    </source>
</evidence>
<evidence type="ECO:0000256" key="8">
    <source>
        <dbReference type="ARBA" id="ARBA00022801"/>
    </source>
</evidence>
<evidence type="ECO:0000256" key="2">
    <source>
        <dbReference type="ARBA" id="ARBA00004651"/>
    </source>
</evidence>
<keyword evidence="9" id="KW-0862">Zinc</keyword>
<feature type="domain" description="Peptidase M50" evidence="14">
    <location>
        <begin position="136"/>
        <end position="193"/>
    </location>
</feature>
<organism evidence="15 16">
    <name type="scientific">Paenibacillus oceani</name>
    <dbReference type="NCBI Taxonomy" id="2772510"/>
    <lineage>
        <taxon>Bacteria</taxon>
        <taxon>Bacillati</taxon>
        <taxon>Bacillota</taxon>
        <taxon>Bacilli</taxon>
        <taxon>Bacillales</taxon>
        <taxon>Paenibacillaceae</taxon>
        <taxon>Paenibacillus</taxon>
    </lineage>
</organism>
<feature type="transmembrane region" description="Helical" evidence="13">
    <location>
        <begin position="90"/>
        <end position="115"/>
    </location>
</feature>
<evidence type="ECO:0000313" key="16">
    <source>
        <dbReference type="Proteomes" id="UP000639396"/>
    </source>
</evidence>
<evidence type="ECO:0000256" key="5">
    <source>
        <dbReference type="ARBA" id="ARBA00022670"/>
    </source>
</evidence>
<dbReference type="EMBL" id="JACXJA010000024">
    <property type="protein sequence ID" value="MBD2863966.1"/>
    <property type="molecule type" value="Genomic_DNA"/>
</dbReference>
<proteinExistence type="inferred from homology"/>
<evidence type="ECO:0000256" key="1">
    <source>
        <dbReference type="ARBA" id="ARBA00001947"/>
    </source>
</evidence>
<keyword evidence="6 13" id="KW-0812">Transmembrane</keyword>
<feature type="transmembrane region" description="Helical" evidence="13">
    <location>
        <begin position="183"/>
        <end position="200"/>
    </location>
</feature>
<evidence type="ECO:0000256" key="13">
    <source>
        <dbReference type="SAM" id="Phobius"/>
    </source>
</evidence>
<dbReference type="CDD" id="cd06158">
    <property type="entry name" value="S2P-M50_like_1"/>
    <property type="match status" value="1"/>
</dbReference>
<keyword evidence="8" id="KW-0378">Hydrolase</keyword>
<keyword evidence="10 13" id="KW-1133">Transmembrane helix</keyword>
<evidence type="ECO:0000313" key="15">
    <source>
        <dbReference type="EMBL" id="MBD2863966.1"/>
    </source>
</evidence>
<keyword evidence="4" id="KW-1003">Cell membrane</keyword>
<accession>A0A927CDJ2</accession>
<evidence type="ECO:0000256" key="6">
    <source>
        <dbReference type="ARBA" id="ARBA00022692"/>
    </source>
</evidence>
<name>A0A927CDJ2_9BACL</name>
<evidence type="ECO:0000256" key="9">
    <source>
        <dbReference type="ARBA" id="ARBA00022833"/>
    </source>
</evidence>
<dbReference type="PANTHER" id="PTHR35864:SF1">
    <property type="entry name" value="ZINC METALLOPROTEASE YWHC-RELATED"/>
    <property type="match status" value="1"/>
</dbReference>
<gene>
    <name evidence="15" type="ORF">IDH45_18405</name>
</gene>
<comment type="subcellular location">
    <subcellularLocation>
        <location evidence="2">Cell membrane</location>
        <topology evidence="2">Multi-pass membrane protein</topology>
    </subcellularLocation>
</comment>
<comment type="caution">
    <text evidence="15">The sequence shown here is derived from an EMBL/GenBank/DDBJ whole genome shotgun (WGS) entry which is preliminary data.</text>
</comment>
<evidence type="ECO:0000256" key="4">
    <source>
        <dbReference type="ARBA" id="ARBA00022475"/>
    </source>
</evidence>
<keyword evidence="5 15" id="KW-0645">Protease</keyword>
<dbReference type="GO" id="GO:0006508">
    <property type="term" value="P:proteolysis"/>
    <property type="evidence" value="ECO:0007669"/>
    <property type="project" value="UniProtKB-KW"/>
</dbReference>